<dbReference type="SFLD" id="SFLDS00052">
    <property type="entry name" value="Ferric_Reductase_Domain"/>
    <property type="match status" value="1"/>
</dbReference>
<dbReference type="InterPro" id="IPR039261">
    <property type="entry name" value="FNR_nucleotide-bd"/>
</dbReference>
<dbReference type="AlphaFoldDB" id="A0A6J3M6B5"/>
<evidence type="ECO:0000256" key="3">
    <source>
        <dbReference type="ARBA" id="ARBA00012668"/>
    </source>
</evidence>
<feature type="region of interest" description="Disordered" evidence="13">
    <location>
        <begin position="545"/>
        <end position="572"/>
    </location>
</feature>
<keyword evidence="8 14" id="KW-1133">Transmembrane helix</keyword>
<evidence type="ECO:0000256" key="7">
    <source>
        <dbReference type="ARBA" id="ARBA00022982"/>
    </source>
</evidence>
<dbReference type="PROSITE" id="PS51384">
    <property type="entry name" value="FAD_FR"/>
    <property type="match status" value="1"/>
</dbReference>
<dbReference type="PANTHER" id="PTHR32361:SF3">
    <property type="entry name" value="REDUCTASE, PUTATIVE (AFU_ORTHOLOGUE AFUA_6G13750)-RELATED"/>
    <property type="match status" value="1"/>
</dbReference>
<keyword evidence="11 14" id="KW-0472">Membrane</keyword>
<dbReference type="InterPro" id="IPR051410">
    <property type="entry name" value="Ferric/Cupric_Reductase"/>
</dbReference>
<dbReference type="OrthoDB" id="167398at2759"/>
<evidence type="ECO:0000256" key="10">
    <source>
        <dbReference type="ARBA" id="ARBA00023065"/>
    </source>
</evidence>
<reference evidence="17" key="1">
    <citation type="submission" date="2020-01" db="EMBL/GenBank/DDBJ databases">
        <authorList>
            <consortium name="DOE Joint Genome Institute"/>
            <person name="Haridas S."/>
            <person name="Albert R."/>
            <person name="Binder M."/>
            <person name="Bloem J."/>
            <person name="Labutti K."/>
            <person name="Salamov A."/>
            <person name="Andreopoulos B."/>
            <person name="Baker S.E."/>
            <person name="Barry K."/>
            <person name="Bills G."/>
            <person name="Bluhm B.H."/>
            <person name="Cannon C."/>
            <person name="Castanera R."/>
            <person name="Culley D.E."/>
            <person name="Daum C."/>
            <person name="Ezra D."/>
            <person name="Gonzalez J.B."/>
            <person name="Henrissat B."/>
            <person name="Kuo A."/>
            <person name="Liang C."/>
            <person name="Lipzen A."/>
            <person name="Lutzoni F."/>
            <person name="Magnuson J."/>
            <person name="Mondo S."/>
            <person name="Nolan M."/>
            <person name="Ohm R."/>
            <person name="Pangilinan J."/>
            <person name="Park H.-J."/>
            <person name="Ramirez L."/>
            <person name="Alfaro M."/>
            <person name="Sun H."/>
            <person name="Tritt A."/>
            <person name="Yoshinaga Y."/>
            <person name="Zwiers L.-H."/>
            <person name="Turgeon B.G."/>
            <person name="Goodwin S.B."/>
            <person name="Spatafora J.W."/>
            <person name="Crous P.W."/>
            <person name="Grigoriev I.V."/>
        </authorList>
    </citation>
    <scope>NUCLEOTIDE SEQUENCE</scope>
    <source>
        <strain evidence="17">CBS 342.82</strain>
    </source>
</reference>
<dbReference type="InterPro" id="IPR013121">
    <property type="entry name" value="Fe_red_NAD-bd_6"/>
</dbReference>
<evidence type="ECO:0000256" key="12">
    <source>
        <dbReference type="ARBA" id="ARBA00048483"/>
    </source>
</evidence>
<evidence type="ECO:0000256" key="13">
    <source>
        <dbReference type="SAM" id="MobiDB-lite"/>
    </source>
</evidence>
<evidence type="ECO:0000313" key="16">
    <source>
        <dbReference type="Proteomes" id="UP000504637"/>
    </source>
</evidence>
<organism evidence="17">
    <name type="scientific">Dissoconium aciculare CBS 342.82</name>
    <dbReference type="NCBI Taxonomy" id="1314786"/>
    <lineage>
        <taxon>Eukaryota</taxon>
        <taxon>Fungi</taxon>
        <taxon>Dikarya</taxon>
        <taxon>Ascomycota</taxon>
        <taxon>Pezizomycotina</taxon>
        <taxon>Dothideomycetes</taxon>
        <taxon>Dothideomycetidae</taxon>
        <taxon>Mycosphaerellales</taxon>
        <taxon>Dissoconiaceae</taxon>
        <taxon>Dissoconium</taxon>
    </lineage>
</organism>
<keyword evidence="16" id="KW-1185">Reference proteome</keyword>
<evidence type="ECO:0000256" key="4">
    <source>
        <dbReference type="ARBA" id="ARBA00022448"/>
    </source>
</evidence>
<dbReference type="Gene3D" id="3.40.50.80">
    <property type="entry name" value="Nucleotide-binding domain of ferredoxin-NADP reductase (FNR) module"/>
    <property type="match status" value="1"/>
</dbReference>
<keyword evidence="10" id="KW-0406">Ion transport</keyword>
<sequence>MAYSFLTRHLPRHIQDHNEANTTLELHWAYPDRVLPCTKDAGTCEYLAAVYWMHDTSMLYTFIMWGVILGVFALWGGLRLARYTEDRKRAITGAPKPVSTSPSILARSRELRRRFLLVEAPLPMLFGRTSRLQLALLAVISIYLTIFTLVGITYKEWYTPIKGSTLTNYRSGLGGWSDRIGALAYALTPFAVMLGMRESVLSVVTGIPHQHFLFLHRWLGRIIFIQGFLHTLGWTLIEGLFYKPQPDIFAKFMIQTYAIMGVIAMFLITLMLLLSTKTAIRWFGYEFFKITHWLIALLYLGACWGHWYQLACWMIPGIALMFIDQGLRFLSMAILHTSSKSGGLAPAFKAADAQITTFGEEEDVMVRLDFAMNHQQAWSAGQHFFLTFPSLSLVQTHPFTVSSLASENPHKPHHHMYLLRVRKGQTKQIAAVQTPTISTILAGPYGTAFPHQDTRHILAVAGGSGVSFTLPIVQESLLRPSSGVIDFVWIVRNKRDLLWIADELAQLKRALSRNLGLRIAIYVTRDVLHSEKPVAPGSAAVPAVIESSSSDSDSAAEKPTLTPRVQELTPAQRQQRLDELILAPSGQKGGEASRFSIDFLSNHHPDLSEIVAKFRERAAGAGGIEDDAEIVGSGPEDMGADLRKAAAAGNGVSIGERFHWDARE</sequence>
<keyword evidence="6 14" id="KW-0812">Transmembrane</keyword>
<dbReference type="Pfam" id="PF08022">
    <property type="entry name" value="FAD_binding_8"/>
    <property type="match status" value="1"/>
</dbReference>
<dbReference type="RefSeq" id="XP_033459453.1">
    <property type="nucleotide sequence ID" value="XM_033605054.1"/>
</dbReference>
<feature type="transmembrane region" description="Helical" evidence="14">
    <location>
        <begin position="257"/>
        <end position="275"/>
    </location>
</feature>
<feature type="transmembrane region" description="Helical" evidence="14">
    <location>
        <begin position="58"/>
        <end position="78"/>
    </location>
</feature>
<comment type="similarity">
    <text evidence="2">Belongs to the ferric reductase (FRE) family.</text>
</comment>
<dbReference type="SFLD" id="SFLDG01168">
    <property type="entry name" value="Ferric_reductase_subgroup_(FRE"/>
    <property type="match status" value="1"/>
</dbReference>
<evidence type="ECO:0000256" key="14">
    <source>
        <dbReference type="SAM" id="Phobius"/>
    </source>
</evidence>
<dbReference type="SUPFAM" id="SSF52343">
    <property type="entry name" value="Ferredoxin reductase-like, C-terminal NADP-linked domain"/>
    <property type="match status" value="1"/>
</dbReference>
<evidence type="ECO:0000256" key="11">
    <source>
        <dbReference type="ARBA" id="ARBA00023136"/>
    </source>
</evidence>
<comment type="catalytic activity">
    <reaction evidence="12">
        <text>2 a Fe(II)-siderophore + NADP(+) + H(+) = 2 a Fe(III)-siderophore + NADPH</text>
        <dbReference type="Rhea" id="RHEA:28795"/>
        <dbReference type="Rhea" id="RHEA-COMP:11342"/>
        <dbReference type="Rhea" id="RHEA-COMP:11344"/>
        <dbReference type="ChEBI" id="CHEBI:15378"/>
        <dbReference type="ChEBI" id="CHEBI:29033"/>
        <dbReference type="ChEBI" id="CHEBI:29034"/>
        <dbReference type="ChEBI" id="CHEBI:57783"/>
        <dbReference type="ChEBI" id="CHEBI:58349"/>
        <dbReference type="EC" id="1.16.1.9"/>
    </reaction>
</comment>
<dbReference type="InterPro" id="IPR013130">
    <property type="entry name" value="Fe3_Rdtase_TM_dom"/>
</dbReference>
<dbReference type="GO" id="GO:0015677">
    <property type="term" value="P:copper ion import"/>
    <property type="evidence" value="ECO:0007669"/>
    <property type="project" value="TreeGrafter"/>
</dbReference>
<feature type="domain" description="FAD-binding FR-type" evidence="15">
    <location>
        <begin position="348"/>
        <end position="451"/>
    </location>
</feature>
<feature type="transmembrane region" description="Helical" evidence="14">
    <location>
        <begin position="180"/>
        <end position="197"/>
    </location>
</feature>
<dbReference type="SUPFAM" id="SSF63380">
    <property type="entry name" value="Riboflavin synthase domain-like"/>
    <property type="match status" value="1"/>
</dbReference>
<comment type="subcellular location">
    <subcellularLocation>
        <location evidence="1">Cell membrane</location>
        <topology evidence="1">Multi-pass membrane protein</topology>
    </subcellularLocation>
</comment>
<dbReference type="GO" id="GO:0006879">
    <property type="term" value="P:intracellular iron ion homeostasis"/>
    <property type="evidence" value="ECO:0007669"/>
    <property type="project" value="TreeGrafter"/>
</dbReference>
<keyword evidence="7" id="KW-0249">Electron transport</keyword>
<dbReference type="GO" id="GO:0005886">
    <property type="term" value="C:plasma membrane"/>
    <property type="evidence" value="ECO:0007669"/>
    <property type="project" value="UniProtKB-SubCell"/>
</dbReference>
<gene>
    <name evidence="17" type="ORF">K489DRAFT_381179</name>
</gene>
<accession>A0A6J3M6B5</accession>
<keyword evidence="5" id="KW-1003">Cell membrane</keyword>
<dbReference type="InterPro" id="IPR017927">
    <property type="entry name" value="FAD-bd_FR_type"/>
</dbReference>
<dbReference type="InterPro" id="IPR013112">
    <property type="entry name" value="FAD-bd_8"/>
</dbReference>
<evidence type="ECO:0000256" key="9">
    <source>
        <dbReference type="ARBA" id="ARBA00023002"/>
    </source>
</evidence>
<dbReference type="Pfam" id="PF08030">
    <property type="entry name" value="NAD_binding_6"/>
    <property type="match status" value="1"/>
</dbReference>
<feature type="transmembrane region" description="Helical" evidence="14">
    <location>
        <begin position="134"/>
        <end position="154"/>
    </location>
</feature>
<evidence type="ECO:0000256" key="2">
    <source>
        <dbReference type="ARBA" id="ARBA00006278"/>
    </source>
</evidence>
<dbReference type="GO" id="GO:0052851">
    <property type="term" value="F:ferric-chelate reductase (NADPH) activity"/>
    <property type="evidence" value="ECO:0007669"/>
    <property type="project" value="UniProtKB-EC"/>
</dbReference>
<dbReference type="CDD" id="cd06186">
    <property type="entry name" value="NOX_Duox_like_FAD_NADP"/>
    <property type="match status" value="1"/>
</dbReference>
<dbReference type="GeneID" id="54362854"/>
<feature type="transmembrane region" description="Helical" evidence="14">
    <location>
        <begin position="287"/>
        <end position="307"/>
    </location>
</feature>
<evidence type="ECO:0000313" key="17">
    <source>
        <dbReference type="RefSeq" id="XP_033459453.1"/>
    </source>
</evidence>
<dbReference type="Pfam" id="PF01794">
    <property type="entry name" value="Ferric_reduct"/>
    <property type="match status" value="1"/>
</dbReference>
<dbReference type="PANTHER" id="PTHR32361">
    <property type="entry name" value="FERRIC/CUPRIC REDUCTASE TRANSMEMBRANE COMPONENT"/>
    <property type="match status" value="1"/>
</dbReference>
<keyword evidence="9" id="KW-0560">Oxidoreductase</keyword>
<protein>
    <recommendedName>
        <fullName evidence="3">ferric-chelate reductase (NADPH)</fullName>
        <ecNumber evidence="3">1.16.1.9</ecNumber>
    </recommendedName>
</protein>
<dbReference type="InterPro" id="IPR017938">
    <property type="entry name" value="Riboflavin_synthase-like_b-brl"/>
</dbReference>
<dbReference type="Proteomes" id="UP000504637">
    <property type="component" value="Unplaced"/>
</dbReference>
<keyword evidence="4" id="KW-0813">Transport</keyword>
<evidence type="ECO:0000259" key="15">
    <source>
        <dbReference type="PROSITE" id="PS51384"/>
    </source>
</evidence>
<evidence type="ECO:0000256" key="1">
    <source>
        <dbReference type="ARBA" id="ARBA00004651"/>
    </source>
</evidence>
<dbReference type="EC" id="1.16.1.9" evidence="3"/>
<evidence type="ECO:0000256" key="6">
    <source>
        <dbReference type="ARBA" id="ARBA00022692"/>
    </source>
</evidence>
<feature type="transmembrane region" description="Helical" evidence="14">
    <location>
        <begin position="218"/>
        <end position="237"/>
    </location>
</feature>
<reference evidence="17" key="3">
    <citation type="submission" date="2025-08" db="UniProtKB">
        <authorList>
            <consortium name="RefSeq"/>
        </authorList>
    </citation>
    <scope>IDENTIFICATION</scope>
    <source>
        <strain evidence="17">CBS 342.82</strain>
    </source>
</reference>
<evidence type="ECO:0000256" key="5">
    <source>
        <dbReference type="ARBA" id="ARBA00022475"/>
    </source>
</evidence>
<evidence type="ECO:0000256" key="8">
    <source>
        <dbReference type="ARBA" id="ARBA00022989"/>
    </source>
</evidence>
<name>A0A6J3M6B5_9PEZI</name>
<proteinExistence type="inferred from homology"/>
<reference evidence="17" key="2">
    <citation type="submission" date="2020-04" db="EMBL/GenBank/DDBJ databases">
        <authorList>
            <consortium name="NCBI Genome Project"/>
        </authorList>
    </citation>
    <scope>NUCLEOTIDE SEQUENCE</scope>
    <source>
        <strain evidence="17">CBS 342.82</strain>
    </source>
</reference>
<dbReference type="GO" id="GO:0006826">
    <property type="term" value="P:iron ion transport"/>
    <property type="evidence" value="ECO:0007669"/>
    <property type="project" value="TreeGrafter"/>
</dbReference>